<dbReference type="GO" id="GO:0005524">
    <property type="term" value="F:ATP binding"/>
    <property type="evidence" value="ECO:0007669"/>
    <property type="project" value="UniProtKB-KW"/>
</dbReference>
<dbReference type="GO" id="GO:0016226">
    <property type="term" value="P:iron-sulfur cluster assembly"/>
    <property type="evidence" value="ECO:0007669"/>
    <property type="project" value="InterPro"/>
</dbReference>
<dbReference type="InterPro" id="IPR044304">
    <property type="entry name" value="NUBPL-like"/>
</dbReference>
<dbReference type="AlphaFoldDB" id="A0A485LXF6"/>
<dbReference type="Pfam" id="PF10609">
    <property type="entry name" value="ParA"/>
    <property type="match status" value="1"/>
</dbReference>
<dbReference type="InterPro" id="IPR019591">
    <property type="entry name" value="Mrp/NBP35_ATP-bd"/>
</dbReference>
<proteinExistence type="inferred from homology"/>
<dbReference type="GO" id="GO:0140663">
    <property type="term" value="F:ATP-dependent FeS chaperone activity"/>
    <property type="evidence" value="ECO:0007669"/>
    <property type="project" value="InterPro"/>
</dbReference>
<reference evidence="6" key="1">
    <citation type="submission" date="2019-03" db="EMBL/GenBank/DDBJ databases">
        <authorList>
            <person name="Hao L."/>
        </authorList>
    </citation>
    <scope>NUCLEOTIDE SEQUENCE</scope>
</reference>
<dbReference type="InterPro" id="IPR033756">
    <property type="entry name" value="YlxH/NBP35"/>
</dbReference>
<evidence type="ECO:0000256" key="5">
    <source>
        <dbReference type="ARBA" id="ARBA00023014"/>
    </source>
</evidence>
<dbReference type="FunFam" id="3.40.50.300:FF:001119">
    <property type="entry name" value="Iron-sulfur cluster carrier protein"/>
    <property type="match status" value="1"/>
</dbReference>
<dbReference type="PANTHER" id="PTHR42961:SF2">
    <property type="entry name" value="IRON-SULFUR PROTEIN NUBPL"/>
    <property type="match status" value="1"/>
</dbReference>
<dbReference type="GO" id="GO:0046872">
    <property type="term" value="F:metal ion binding"/>
    <property type="evidence" value="ECO:0007669"/>
    <property type="project" value="UniProtKB-KW"/>
</dbReference>
<keyword evidence="5" id="KW-0411">Iron-sulfur</keyword>
<sequence length="305" mass="33029">MEERPECQCDGNQGCNCDGGKTGCNCEEDNTRTTPENSKKGIEKLAINNFSSVKKVIAIMSGKGGVGKSSVTSLLASGFRKRGFEVGVLDADLTGPSVPKMFGIKGMAEGTAFGLLPSESPGGVKVMSINLLVPREDDPVIWRGPILANTVKQFWTDVIWGDLDYLFVDLPPGTGDVPLTVMQSIPLDGLIIVTSPQELAVMIVNKAIKMAKQLDIPILGLIENMSCAVCPKCGEEFQLFGPGHSKEISDRFYIPFLGSVPVDPFLAKLCDQGKVEDYHHNLFINFIPDRFAGSENKQENGDNEK</sequence>
<protein>
    <submittedName>
        <fullName evidence="6">Flagellum site-determining protein YlxH/ Fe-S cluster assembling factor NBP35</fullName>
    </submittedName>
</protein>
<evidence type="ECO:0000313" key="6">
    <source>
        <dbReference type="EMBL" id="VFU13267.1"/>
    </source>
</evidence>
<dbReference type="CDD" id="cd02037">
    <property type="entry name" value="Mrp_NBP35"/>
    <property type="match status" value="1"/>
</dbReference>
<evidence type="ECO:0000256" key="3">
    <source>
        <dbReference type="ARBA" id="ARBA00022840"/>
    </source>
</evidence>
<evidence type="ECO:0000256" key="2">
    <source>
        <dbReference type="ARBA" id="ARBA00022741"/>
    </source>
</evidence>
<keyword evidence="2" id="KW-0547">Nucleotide-binding</keyword>
<gene>
    <name evidence="6" type="ORF">SCFA_2100004</name>
</gene>
<evidence type="ECO:0000256" key="1">
    <source>
        <dbReference type="ARBA" id="ARBA00022723"/>
    </source>
</evidence>
<dbReference type="SUPFAM" id="SSF52540">
    <property type="entry name" value="P-loop containing nucleoside triphosphate hydrolases"/>
    <property type="match status" value="1"/>
</dbReference>
<dbReference type="PANTHER" id="PTHR42961">
    <property type="entry name" value="IRON-SULFUR PROTEIN NUBPL"/>
    <property type="match status" value="1"/>
</dbReference>
<evidence type="ECO:0000256" key="4">
    <source>
        <dbReference type="ARBA" id="ARBA00023004"/>
    </source>
</evidence>
<dbReference type="Gene3D" id="3.40.50.300">
    <property type="entry name" value="P-loop containing nucleotide triphosphate hydrolases"/>
    <property type="match status" value="1"/>
</dbReference>
<dbReference type="InterPro" id="IPR027417">
    <property type="entry name" value="P-loop_NTPase"/>
</dbReference>
<organism evidence="6">
    <name type="scientific">anaerobic digester metagenome</name>
    <dbReference type="NCBI Taxonomy" id="1263854"/>
    <lineage>
        <taxon>unclassified sequences</taxon>
        <taxon>metagenomes</taxon>
        <taxon>ecological metagenomes</taxon>
    </lineage>
</organism>
<keyword evidence="1" id="KW-0479">Metal-binding</keyword>
<dbReference type="GO" id="GO:0051539">
    <property type="term" value="F:4 iron, 4 sulfur cluster binding"/>
    <property type="evidence" value="ECO:0007669"/>
    <property type="project" value="TreeGrafter"/>
</dbReference>
<dbReference type="EMBL" id="CAADRN010000125">
    <property type="protein sequence ID" value="VFU13267.1"/>
    <property type="molecule type" value="Genomic_DNA"/>
</dbReference>
<name>A0A485LXF6_9ZZZZ</name>
<keyword evidence="3" id="KW-0067">ATP-binding</keyword>
<keyword evidence="4" id="KW-0408">Iron</keyword>
<accession>A0A485LXF6</accession>
<dbReference type="HAMAP" id="MF_02040">
    <property type="entry name" value="Mrp_NBP35"/>
    <property type="match status" value="1"/>
</dbReference>